<evidence type="ECO:0000313" key="5">
    <source>
        <dbReference type="Proteomes" id="UP000663508"/>
    </source>
</evidence>
<dbReference type="GO" id="GO:0016616">
    <property type="term" value="F:oxidoreductase activity, acting on the CH-OH group of donors, NAD or NADP as acceptor"/>
    <property type="evidence" value="ECO:0007669"/>
    <property type="project" value="InterPro"/>
</dbReference>
<name>A0A8H8WRH7_9HYPH</name>
<gene>
    <name evidence="4" type="primary">fadB_1</name>
    <name evidence="4" type="ORF">mvi_14960</name>
</gene>
<dbReference type="GO" id="GO:0070403">
    <property type="term" value="F:NAD+ binding"/>
    <property type="evidence" value="ECO:0007669"/>
    <property type="project" value="InterPro"/>
</dbReference>
<dbReference type="InterPro" id="IPR013328">
    <property type="entry name" value="6PGD_dom2"/>
</dbReference>
<dbReference type="InterPro" id="IPR006108">
    <property type="entry name" value="3HC_DH_C"/>
</dbReference>
<protein>
    <submittedName>
        <fullName evidence="4">3-hydroxyacyl-CoA dehydrogenase</fullName>
    </submittedName>
</protein>
<dbReference type="GO" id="GO:0006631">
    <property type="term" value="P:fatty acid metabolic process"/>
    <property type="evidence" value="ECO:0007669"/>
    <property type="project" value="InterPro"/>
</dbReference>
<dbReference type="Gene3D" id="1.10.1040.10">
    <property type="entry name" value="N-(1-d-carboxylethyl)-l-norvaline Dehydrogenase, domain 2"/>
    <property type="match status" value="1"/>
</dbReference>
<dbReference type="PANTHER" id="PTHR48075:SF5">
    <property type="entry name" value="3-HYDROXYBUTYRYL-COA DEHYDROGENASE"/>
    <property type="match status" value="1"/>
</dbReference>
<feature type="domain" description="3-hydroxyacyl-CoA dehydrogenase NAD binding" evidence="3">
    <location>
        <begin position="18"/>
        <end position="191"/>
    </location>
</feature>
<organism evidence="4 5">
    <name type="scientific">Methylobacterium indicum</name>
    <dbReference type="NCBI Taxonomy" id="1775910"/>
    <lineage>
        <taxon>Bacteria</taxon>
        <taxon>Pseudomonadati</taxon>
        <taxon>Pseudomonadota</taxon>
        <taxon>Alphaproteobacteria</taxon>
        <taxon>Hyphomicrobiales</taxon>
        <taxon>Methylobacteriaceae</taxon>
        <taxon>Methylobacterium</taxon>
    </lineage>
</organism>
<dbReference type="Gene3D" id="3.40.50.720">
    <property type="entry name" value="NAD(P)-binding Rossmann-like Domain"/>
    <property type="match status" value="1"/>
</dbReference>
<dbReference type="SUPFAM" id="SSF51735">
    <property type="entry name" value="NAD(P)-binding Rossmann-fold domains"/>
    <property type="match status" value="1"/>
</dbReference>
<dbReference type="EMBL" id="AP024145">
    <property type="protein sequence ID" value="BCM83035.1"/>
    <property type="molecule type" value="Genomic_DNA"/>
</dbReference>
<dbReference type="InterPro" id="IPR008927">
    <property type="entry name" value="6-PGluconate_DH-like_C_sf"/>
</dbReference>
<dbReference type="Pfam" id="PF02737">
    <property type="entry name" value="3HCDH_N"/>
    <property type="match status" value="1"/>
</dbReference>
<keyword evidence="1" id="KW-0560">Oxidoreductase</keyword>
<feature type="domain" description="3-hydroxyacyl-CoA dehydrogenase C-terminal" evidence="2">
    <location>
        <begin position="196"/>
        <end position="255"/>
    </location>
</feature>
<sequence>MDDASEAAAGYRTAIGRVAVIGTGVIGASWVSQCLARGLDVTATDPAPGAEARLRGTVARHWPVLEQIGLAPGASPERLTFVAEPEEAVAQADFVQENGPERLEIKHETYRRLDAAAAPDVVLATSSSGLTPSAIQAACRHPGRVVLGHPFNPPHLVPLVEVLGGERTDEGAVAAAMAFYQSLGKRPIRLRRELVGHVANRLQAALWREAFHLVGTGAATVADIDAAIAHGPGLRWALMGPCLLNHLSGGPGGLAHTLDHLGPLMEAMWADLGDPRLTPALKQTLVQGLEQALEGRDRDAMVAERDRLLVDLVRQKRAAPNLP</sequence>
<accession>A0A8H8WRH7</accession>
<dbReference type="InterPro" id="IPR036291">
    <property type="entry name" value="NAD(P)-bd_dom_sf"/>
</dbReference>
<dbReference type="KEGG" id="mind:mvi_14960"/>
<evidence type="ECO:0000313" key="4">
    <source>
        <dbReference type="EMBL" id="BCM83035.1"/>
    </source>
</evidence>
<dbReference type="PANTHER" id="PTHR48075">
    <property type="entry name" value="3-HYDROXYACYL-COA DEHYDROGENASE FAMILY PROTEIN"/>
    <property type="match status" value="1"/>
</dbReference>
<dbReference type="Proteomes" id="UP000663508">
    <property type="component" value="Chromosome"/>
</dbReference>
<evidence type="ECO:0000256" key="1">
    <source>
        <dbReference type="ARBA" id="ARBA00023002"/>
    </source>
</evidence>
<dbReference type="SUPFAM" id="SSF48179">
    <property type="entry name" value="6-phosphogluconate dehydrogenase C-terminal domain-like"/>
    <property type="match status" value="1"/>
</dbReference>
<reference evidence="4" key="1">
    <citation type="submission" date="2020-11" db="EMBL/GenBank/DDBJ databases">
        <title>Complete genome sequence of a novel pathogenic Methylobacterium strain isolated from rice in Vietnam.</title>
        <authorList>
            <person name="Lai K."/>
            <person name="Okazaki S."/>
            <person name="Higashi K."/>
            <person name="Mori H."/>
            <person name="Toyoda A."/>
            <person name="Kurokawa K."/>
        </authorList>
    </citation>
    <scope>NUCLEOTIDE SEQUENCE</scope>
    <source>
        <strain evidence="4">VL1</strain>
    </source>
</reference>
<dbReference type="AlphaFoldDB" id="A0A8H8WRH7"/>
<proteinExistence type="predicted"/>
<dbReference type="InterPro" id="IPR006176">
    <property type="entry name" value="3-OHacyl-CoA_DH_NAD-bd"/>
</dbReference>
<evidence type="ECO:0000259" key="2">
    <source>
        <dbReference type="Pfam" id="PF00725"/>
    </source>
</evidence>
<evidence type="ECO:0000259" key="3">
    <source>
        <dbReference type="Pfam" id="PF02737"/>
    </source>
</evidence>
<dbReference type="Pfam" id="PF00725">
    <property type="entry name" value="3HCDH"/>
    <property type="match status" value="1"/>
</dbReference>
<dbReference type="RefSeq" id="WP_207182107.1">
    <property type="nucleotide sequence ID" value="NZ_AP024145.1"/>
</dbReference>